<accession>A0ABT3X351</accession>
<dbReference type="InterPro" id="IPR049874">
    <property type="entry name" value="ROK_cs"/>
</dbReference>
<dbReference type="Proteomes" id="UP001208017">
    <property type="component" value="Unassembled WGS sequence"/>
</dbReference>
<comment type="similarity">
    <text evidence="1">Belongs to the ROK (NagC/XylR) family.</text>
</comment>
<dbReference type="InterPro" id="IPR000600">
    <property type="entry name" value="ROK"/>
</dbReference>
<organism evidence="2 3">
    <name type="scientific">Tumebacillus lacus</name>
    <dbReference type="NCBI Taxonomy" id="2995335"/>
    <lineage>
        <taxon>Bacteria</taxon>
        <taxon>Bacillati</taxon>
        <taxon>Bacillota</taxon>
        <taxon>Bacilli</taxon>
        <taxon>Bacillales</taxon>
        <taxon>Alicyclobacillaceae</taxon>
        <taxon>Tumebacillus</taxon>
    </lineage>
</organism>
<protein>
    <submittedName>
        <fullName evidence="2">ROK family protein</fullName>
    </submittedName>
</protein>
<dbReference type="RefSeq" id="WP_267151483.1">
    <property type="nucleotide sequence ID" value="NZ_JAPMLT010000004.1"/>
</dbReference>
<dbReference type="PANTHER" id="PTHR18964">
    <property type="entry name" value="ROK (REPRESSOR, ORF, KINASE) FAMILY"/>
    <property type="match status" value="1"/>
</dbReference>
<dbReference type="PANTHER" id="PTHR18964:SF149">
    <property type="entry name" value="BIFUNCTIONAL UDP-N-ACETYLGLUCOSAMINE 2-EPIMERASE_N-ACETYLMANNOSAMINE KINASE"/>
    <property type="match status" value="1"/>
</dbReference>
<dbReference type="Pfam" id="PF00480">
    <property type="entry name" value="ROK"/>
    <property type="match status" value="1"/>
</dbReference>
<dbReference type="SUPFAM" id="SSF53067">
    <property type="entry name" value="Actin-like ATPase domain"/>
    <property type="match status" value="1"/>
</dbReference>
<evidence type="ECO:0000256" key="1">
    <source>
        <dbReference type="ARBA" id="ARBA00006479"/>
    </source>
</evidence>
<sequence length="312" mass="32942">MKAVWAFDIGGTHLRAGWFPAAASTKDGSVPRVIPVKKAAWSGRTAESDLQDLEAMLSECLTEWGPPQAVGISIAAMLSPDQSRVVSWPNRPWWQDVDLADRLKRLVGAPVRLEDDAVAAVLGECVAGAAQGRTDVFMVTVGTGIGGGLVSGGRLLRGAHGWAGDFGHLRMTTTGPRCSCGRIGCLQAWASGPALLRAAQESAEAARLSPDAIFAAIREREPWTRAAVDQAVGWLAIGIANVVRLLDPVIVVIGGGVAQSIPAFAENLQAAVRQELGAHPANNVEVVLSSLGDDAGLYGAFSLHFEDKWRNR</sequence>
<dbReference type="Gene3D" id="3.30.420.40">
    <property type="match status" value="2"/>
</dbReference>
<name>A0ABT3X351_9BACL</name>
<reference evidence="2 3" key="1">
    <citation type="submission" date="2022-11" db="EMBL/GenBank/DDBJ databases">
        <title>Study of microbial diversity in lake waters.</title>
        <authorList>
            <person name="Zhang J."/>
        </authorList>
    </citation>
    <scope>NUCLEOTIDE SEQUENCE [LARGE SCALE GENOMIC DNA]</scope>
    <source>
        <strain evidence="2 3">DT12</strain>
    </source>
</reference>
<dbReference type="InterPro" id="IPR043129">
    <property type="entry name" value="ATPase_NBD"/>
</dbReference>
<keyword evidence="3" id="KW-1185">Reference proteome</keyword>
<gene>
    <name evidence="2" type="ORF">OS242_09685</name>
</gene>
<comment type="caution">
    <text evidence="2">The sequence shown here is derived from an EMBL/GenBank/DDBJ whole genome shotgun (WGS) entry which is preliminary data.</text>
</comment>
<proteinExistence type="inferred from homology"/>
<evidence type="ECO:0000313" key="2">
    <source>
        <dbReference type="EMBL" id="MCX7570232.1"/>
    </source>
</evidence>
<dbReference type="EMBL" id="JAPMLT010000004">
    <property type="protein sequence ID" value="MCX7570232.1"/>
    <property type="molecule type" value="Genomic_DNA"/>
</dbReference>
<dbReference type="PROSITE" id="PS01125">
    <property type="entry name" value="ROK"/>
    <property type="match status" value="1"/>
</dbReference>
<evidence type="ECO:0000313" key="3">
    <source>
        <dbReference type="Proteomes" id="UP001208017"/>
    </source>
</evidence>